<dbReference type="Pfam" id="PF00970">
    <property type="entry name" value="FAD_binding_6"/>
    <property type="match status" value="1"/>
</dbReference>
<dbReference type="RefSeq" id="WP_236891942.1">
    <property type="nucleotide sequence ID" value="NZ_AP024488.1"/>
</dbReference>
<dbReference type="Gene3D" id="3.40.50.80">
    <property type="entry name" value="Nucleotide-binding domain of ferredoxin-NADP reductase (FNR) module"/>
    <property type="match status" value="1"/>
</dbReference>
<evidence type="ECO:0000256" key="5">
    <source>
        <dbReference type="ARBA" id="ARBA00022827"/>
    </source>
</evidence>
<dbReference type="InterPro" id="IPR017938">
    <property type="entry name" value="Riboflavin_synthase-like_b-brl"/>
</dbReference>
<dbReference type="PRINTS" id="PR00410">
    <property type="entry name" value="PHEHYDRXLASE"/>
</dbReference>
<evidence type="ECO:0000313" key="12">
    <source>
        <dbReference type="Proteomes" id="UP001320148"/>
    </source>
</evidence>
<dbReference type="PANTHER" id="PTHR43513:SF1">
    <property type="entry name" value="ANAEROBIC SULFITE REDUCTASE SUBUNIT B"/>
    <property type="match status" value="1"/>
</dbReference>
<dbReference type="InterPro" id="IPR039261">
    <property type="entry name" value="FNR_nucleotide-bd"/>
</dbReference>
<evidence type="ECO:0000256" key="1">
    <source>
        <dbReference type="ARBA" id="ARBA00022448"/>
    </source>
</evidence>
<dbReference type="PROSITE" id="PS51384">
    <property type="entry name" value="FAD_FR"/>
    <property type="match status" value="1"/>
</dbReference>
<keyword evidence="5" id="KW-0274">FAD</keyword>
<dbReference type="PIRSF" id="PIRSF006816">
    <property type="entry name" value="Cyc3_hyd_g"/>
    <property type="match status" value="1"/>
</dbReference>
<dbReference type="CDD" id="cd06221">
    <property type="entry name" value="sulfite_reductase_like"/>
    <property type="match status" value="1"/>
</dbReference>
<dbReference type="SUPFAM" id="SSF52343">
    <property type="entry name" value="Ferredoxin reductase-like, C-terminal NADP-linked domain"/>
    <property type="match status" value="1"/>
</dbReference>
<sequence length="281" mass="31334">MQNPYVPYPVRIDAIDVATEDKSLKTFRFRFLKTEDENQFNYQAGQFAELSVPGQGEIPIGIASSPTEKGYLMFTVFKTGKVTSYLHNMKVGDIMGIRGPMGNWYPWETLGGKNLLIVGGGFAFTTLRSSIKMMLEPENRSKFGTIDVVYGARTPGMLLYKEELTAWEKRDDINMHITVDATDDPDWSYHTGFVPALTEKVAPPASDDTYAIVCGPPVMIKFTLPVLEKLGYSHDRIIMSLENRMKCGIGMCGRCNIGKELVCKDGPVFTLAEINLTPGEF</sequence>
<dbReference type="Gene3D" id="2.40.30.10">
    <property type="entry name" value="Translation factors"/>
    <property type="match status" value="1"/>
</dbReference>
<protein>
    <submittedName>
        <fullName evidence="11">Heterodisulfide reductase subunit F</fullName>
    </submittedName>
</protein>
<dbReference type="SUPFAM" id="SSF63380">
    <property type="entry name" value="Riboflavin synthase domain-like"/>
    <property type="match status" value="1"/>
</dbReference>
<evidence type="ECO:0000256" key="8">
    <source>
        <dbReference type="ARBA" id="ARBA00023014"/>
    </source>
</evidence>
<dbReference type="Proteomes" id="UP001320148">
    <property type="component" value="Chromosome"/>
</dbReference>
<proteinExistence type="predicted"/>
<organism evidence="11 12">
    <name type="scientific">Desulfoluna limicola</name>
    <dbReference type="NCBI Taxonomy" id="2810562"/>
    <lineage>
        <taxon>Bacteria</taxon>
        <taxon>Pseudomonadati</taxon>
        <taxon>Thermodesulfobacteriota</taxon>
        <taxon>Desulfobacteria</taxon>
        <taxon>Desulfobacterales</taxon>
        <taxon>Desulfolunaceae</taxon>
        <taxon>Desulfoluna</taxon>
    </lineage>
</organism>
<evidence type="ECO:0000256" key="3">
    <source>
        <dbReference type="ARBA" id="ARBA00022714"/>
    </source>
</evidence>
<dbReference type="InterPro" id="IPR019480">
    <property type="entry name" value="Dihydroorotate_DH_Fe-S-bd"/>
</dbReference>
<dbReference type="Gene3D" id="2.10.240.10">
    <property type="entry name" value="Dihydroorotate dehydrogenase, electron transfer subunit"/>
    <property type="match status" value="1"/>
</dbReference>
<dbReference type="InterPro" id="IPR008333">
    <property type="entry name" value="Cbr1-like_FAD-bd_dom"/>
</dbReference>
<name>A0ABM7PES0_9BACT</name>
<keyword evidence="6" id="KW-0249">Electron transport</keyword>
<evidence type="ECO:0000259" key="10">
    <source>
        <dbReference type="PROSITE" id="PS51384"/>
    </source>
</evidence>
<keyword evidence="7" id="KW-0408">Iron</keyword>
<keyword evidence="1" id="KW-0813">Transport</keyword>
<keyword evidence="8" id="KW-0411">Iron-sulfur</keyword>
<dbReference type="Pfam" id="PF10418">
    <property type="entry name" value="DHODB_Fe-S_bind"/>
    <property type="match status" value="1"/>
</dbReference>
<keyword evidence="2" id="KW-0285">Flavoprotein</keyword>
<evidence type="ECO:0000256" key="7">
    <source>
        <dbReference type="ARBA" id="ARBA00023004"/>
    </source>
</evidence>
<keyword evidence="12" id="KW-1185">Reference proteome</keyword>
<accession>A0ABM7PES0</accession>
<dbReference type="InterPro" id="IPR037117">
    <property type="entry name" value="Dihydroorotate_DH_ele_sf"/>
</dbReference>
<dbReference type="InterPro" id="IPR001433">
    <property type="entry name" value="OxRdtase_FAD/NAD-bd"/>
</dbReference>
<keyword evidence="4" id="KW-0479">Metal-binding</keyword>
<dbReference type="PANTHER" id="PTHR43513">
    <property type="entry name" value="DIHYDROOROTATE DEHYDROGENASE B (NAD(+)), ELECTRON TRANSFER SUBUNIT"/>
    <property type="match status" value="1"/>
</dbReference>
<reference evidence="11 12" key="1">
    <citation type="submission" date="2021-02" db="EMBL/GenBank/DDBJ databases">
        <title>Complete genome of Desulfoluna sp. strain ASN36.</title>
        <authorList>
            <person name="Takahashi A."/>
            <person name="Kojima H."/>
            <person name="Fukui M."/>
        </authorList>
    </citation>
    <scope>NUCLEOTIDE SEQUENCE [LARGE SCALE GENOMIC DNA]</scope>
    <source>
        <strain evidence="11 12">ASN36</strain>
    </source>
</reference>
<dbReference type="InterPro" id="IPR050353">
    <property type="entry name" value="PyrK_electron_transfer"/>
</dbReference>
<evidence type="ECO:0000256" key="4">
    <source>
        <dbReference type="ARBA" id="ARBA00022723"/>
    </source>
</evidence>
<feature type="domain" description="FAD-binding FR-type" evidence="10">
    <location>
        <begin position="5"/>
        <end position="107"/>
    </location>
</feature>
<dbReference type="EMBL" id="AP024488">
    <property type="protein sequence ID" value="BCS95662.1"/>
    <property type="molecule type" value="Genomic_DNA"/>
</dbReference>
<evidence type="ECO:0000256" key="6">
    <source>
        <dbReference type="ARBA" id="ARBA00022982"/>
    </source>
</evidence>
<dbReference type="Pfam" id="PF00175">
    <property type="entry name" value="NAD_binding_1"/>
    <property type="match status" value="1"/>
</dbReference>
<keyword evidence="3" id="KW-0001">2Fe-2S</keyword>
<dbReference type="InterPro" id="IPR012165">
    <property type="entry name" value="Cyt_c3_hydrogenase_gsu"/>
</dbReference>
<gene>
    <name evidence="11" type="primary">hdrF_1</name>
    <name evidence="11" type="ORF">DSLASN_12940</name>
</gene>
<dbReference type="InterPro" id="IPR017927">
    <property type="entry name" value="FAD-bd_FR_type"/>
</dbReference>
<evidence type="ECO:0000256" key="9">
    <source>
        <dbReference type="ARBA" id="ARBA00034078"/>
    </source>
</evidence>
<comment type="cofactor">
    <cofactor evidence="9">
        <name>[2Fe-2S] cluster</name>
        <dbReference type="ChEBI" id="CHEBI:190135"/>
    </cofactor>
</comment>
<evidence type="ECO:0000256" key="2">
    <source>
        <dbReference type="ARBA" id="ARBA00022630"/>
    </source>
</evidence>
<evidence type="ECO:0000313" key="11">
    <source>
        <dbReference type="EMBL" id="BCS95662.1"/>
    </source>
</evidence>